<evidence type="ECO:0000256" key="14">
    <source>
        <dbReference type="ARBA" id="ARBA00023316"/>
    </source>
</evidence>
<keyword evidence="12 16" id="KW-0560">Oxidoreductase</keyword>
<dbReference type="NCBIfam" id="NF010480">
    <property type="entry name" value="PRK13905.1"/>
    <property type="match status" value="1"/>
</dbReference>
<dbReference type="STRING" id="445971.ANASTE_01598"/>
<dbReference type="EMBL" id="ABIL02000006">
    <property type="protein sequence ID" value="EDS71894.1"/>
    <property type="molecule type" value="Genomic_DNA"/>
</dbReference>
<dbReference type="UniPathway" id="UPA00219"/>
<evidence type="ECO:0000256" key="2">
    <source>
        <dbReference type="ARBA" id="ARBA00003921"/>
    </source>
</evidence>
<comment type="pathway">
    <text evidence="4 16">Cell wall biogenesis; peptidoglycan biosynthesis.</text>
</comment>
<evidence type="ECO:0000256" key="12">
    <source>
        <dbReference type="ARBA" id="ARBA00023002"/>
    </source>
</evidence>
<dbReference type="eggNOG" id="COG0812">
    <property type="taxonomic scope" value="Bacteria"/>
</dbReference>
<dbReference type="InterPro" id="IPR016166">
    <property type="entry name" value="FAD-bd_PCMH"/>
</dbReference>
<dbReference type="InterPro" id="IPR011601">
    <property type="entry name" value="MurB_C"/>
</dbReference>
<dbReference type="NCBIfam" id="TIGR00179">
    <property type="entry name" value="murB"/>
    <property type="match status" value="1"/>
</dbReference>
<dbReference type="InterPro" id="IPR016169">
    <property type="entry name" value="FAD-bd_PCMH_sub2"/>
</dbReference>
<comment type="caution">
    <text evidence="18">The sequence shown here is derived from an EMBL/GenBank/DDBJ whole genome shotgun (WGS) entry which is preliminary data.</text>
</comment>
<evidence type="ECO:0000256" key="7">
    <source>
        <dbReference type="ARBA" id="ARBA00022630"/>
    </source>
</evidence>
<keyword evidence="11 16" id="KW-0573">Peptidoglycan synthesis</keyword>
<dbReference type="HOGENOM" id="CLU_035304_1_1_9"/>
<keyword evidence="5 16" id="KW-0963">Cytoplasm</keyword>
<dbReference type="GO" id="GO:0008360">
    <property type="term" value="P:regulation of cell shape"/>
    <property type="evidence" value="ECO:0007669"/>
    <property type="project" value="UniProtKB-KW"/>
</dbReference>
<dbReference type="OrthoDB" id="9804753at2"/>
<dbReference type="InterPro" id="IPR003170">
    <property type="entry name" value="MurB"/>
</dbReference>
<feature type="active site" evidence="16">
    <location>
        <position position="292"/>
    </location>
</feature>
<keyword evidence="6 16" id="KW-0132">Cell division</keyword>
<dbReference type="PANTHER" id="PTHR21071">
    <property type="entry name" value="UDP-N-ACETYLENOLPYRUVOYLGLUCOSAMINE REDUCTASE"/>
    <property type="match status" value="1"/>
</dbReference>
<dbReference type="SUPFAM" id="SSF56176">
    <property type="entry name" value="FAD-binding/transporter-associated domain-like"/>
    <property type="match status" value="1"/>
</dbReference>
<dbReference type="Pfam" id="PF02873">
    <property type="entry name" value="MurB_C"/>
    <property type="match status" value="1"/>
</dbReference>
<comment type="subcellular location">
    <subcellularLocation>
        <location evidence="3 16">Cytoplasm</location>
    </subcellularLocation>
</comment>
<evidence type="ECO:0000256" key="16">
    <source>
        <dbReference type="HAMAP-Rule" id="MF_00037"/>
    </source>
</evidence>
<reference evidence="18" key="2">
    <citation type="submission" date="2013-08" db="EMBL/GenBank/DDBJ databases">
        <title>Draft genome sequence of Anaerofustis stercorihominis (DSM 17244).</title>
        <authorList>
            <person name="Sudarsanam P."/>
            <person name="Ley R."/>
            <person name="Guruge J."/>
            <person name="Turnbaugh P.J."/>
            <person name="Mahowald M."/>
            <person name="Liep D."/>
            <person name="Gordon J."/>
        </authorList>
    </citation>
    <scope>NUCLEOTIDE SEQUENCE</scope>
    <source>
        <strain evidence="18">DSM 17244</strain>
    </source>
</reference>
<dbReference type="GO" id="GO:0005829">
    <property type="term" value="C:cytosol"/>
    <property type="evidence" value="ECO:0007669"/>
    <property type="project" value="TreeGrafter"/>
</dbReference>
<evidence type="ECO:0000256" key="4">
    <source>
        <dbReference type="ARBA" id="ARBA00004752"/>
    </source>
</evidence>
<keyword evidence="10 16" id="KW-0133">Cell shape</keyword>
<comment type="function">
    <text evidence="2 16">Cell wall formation.</text>
</comment>
<reference evidence="18" key="1">
    <citation type="submission" date="2008-01" db="EMBL/GenBank/DDBJ databases">
        <authorList>
            <person name="Fulton L."/>
            <person name="Clifton S."/>
            <person name="Fulton B."/>
            <person name="Xu J."/>
            <person name="Minx P."/>
            <person name="Pepin K.H."/>
            <person name="Johnson M."/>
            <person name="Thiruvilangam P."/>
            <person name="Bhonagiri V."/>
            <person name="Nash W.E."/>
            <person name="Mardis E.R."/>
            <person name="Wilson R.K."/>
        </authorList>
    </citation>
    <scope>NUCLEOTIDE SEQUENCE [LARGE SCALE GENOMIC DNA]</scope>
    <source>
        <strain evidence="18">DSM 17244</strain>
    </source>
</reference>
<evidence type="ECO:0000256" key="1">
    <source>
        <dbReference type="ARBA" id="ARBA00001974"/>
    </source>
</evidence>
<feature type="active site" description="Proton donor" evidence="16">
    <location>
        <position position="222"/>
    </location>
</feature>
<evidence type="ECO:0000256" key="10">
    <source>
        <dbReference type="ARBA" id="ARBA00022960"/>
    </source>
</evidence>
<evidence type="ECO:0000256" key="3">
    <source>
        <dbReference type="ARBA" id="ARBA00004496"/>
    </source>
</evidence>
<keyword evidence="19" id="KW-1185">Reference proteome</keyword>
<dbReference type="GO" id="GO:0051301">
    <property type="term" value="P:cell division"/>
    <property type="evidence" value="ECO:0007669"/>
    <property type="project" value="UniProtKB-KW"/>
</dbReference>
<comment type="cofactor">
    <cofactor evidence="1 16">
        <name>FAD</name>
        <dbReference type="ChEBI" id="CHEBI:57692"/>
    </cofactor>
</comment>
<proteinExistence type="inferred from homology"/>
<dbReference type="EC" id="1.3.1.98" evidence="16"/>
<evidence type="ECO:0000256" key="13">
    <source>
        <dbReference type="ARBA" id="ARBA00023306"/>
    </source>
</evidence>
<dbReference type="Gene3D" id="3.90.78.10">
    <property type="entry name" value="UDP-N-acetylenolpyruvoylglucosamine reductase, C-terminal domain"/>
    <property type="match status" value="1"/>
</dbReference>
<evidence type="ECO:0000256" key="11">
    <source>
        <dbReference type="ARBA" id="ARBA00022984"/>
    </source>
</evidence>
<name>B1C8I4_9FIRM</name>
<evidence type="ECO:0000256" key="5">
    <source>
        <dbReference type="ARBA" id="ARBA00022490"/>
    </source>
</evidence>
<evidence type="ECO:0000256" key="9">
    <source>
        <dbReference type="ARBA" id="ARBA00022857"/>
    </source>
</evidence>
<dbReference type="AlphaFoldDB" id="B1C8I4"/>
<evidence type="ECO:0000256" key="8">
    <source>
        <dbReference type="ARBA" id="ARBA00022827"/>
    </source>
</evidence>
<feature type="active site" evidence="16">
    <location>
        <position position="173"/>
    </location>
</feature>
<dbReference type="GO" id="GO:0071949">
    <property type="term" value="F:FAD binding"/>
    <property type="evidence" value="ECO:0007669"/>
    <property type="project" value="InterPro"/>
</dbReference>
<feature type="domain" description="FAD-binding PCMH-type" evidence="17">
    <location>
        <begin position="28"/>
        <end position="194"/>
    </location>
</feature>
<dbReference type="GO" id="GO:0071555">
    <property type="term" value="P:cell wall organization"/>
    <property type="evidence" value="ECO:0007669"/>
    <property type="project" value="UniProtKB-KW"/>
</dbReference>
<dbReference type="Gene3D" id="3.30.465.10">
    <property type="match status" value="1"/>
</dbReference>
<keyword evidence="8 16" id="KW-0274">FAD</keyword>
<sequence>MDIKKIEKIIGSENVLLDEPMKKHSNFRSGGNAKFYLTPQTVDEFVEVVKYLKENDEKFIVLGRGTNILVKDGGLKETVVSTFKMTGYEINGEVITANAGTPLALIANKALASYLAGFEFAGGIPGSLGGGVFMNAGAHGGEMKDVLIDVTVFDTSDGKVKVLKPEDLDLRYRHSNIEEKGYIVLSARIQLHKGNKEEIKASMDEFKEYRTRTQPSDPSAGSTFKRPEGYIAAKLIDEAGLKGYHIGDAGVSEKHAGFVINKSNASTKEILDVIDYVKKEVYNKYKVKLEEEVRIIGEDN</sequence>
<dbReference type="InterPro" id="IPR006094">
    <property type="entry name" value="Oxid_FAD_bind_N"/>
</dbReference>
<evidence type="ECO:0000259" key="17">
    <source>
        <dbReference type="PROSITE" id="PS51387"/>
    </source>
</evidence>
<dbReference type="InterPro" id="IPR036318">
    <property type="entry name" value="FAD-bd_PCMH-like_sf"/>
</dbReference>
<comment type="catalytic activity">
    <reaction evidence="15 16">
        <text>UDP-N-acetyl-alpha-D-muramate + NADP(+) = UDP-N-acetyl-3-O-(1-carboxyvinyl)-alpha-D-glucosamine + NADPH + H(+)</text>
        <dbReference type="Rhea" id="RHEA:12248"/>
        <dbReference type="ChEBI" id="CHEBI:15378"/>
        <dbReference type="ChEBI" id="CHEBI:57783"/>
        <dbReference type="ChEBI" id="CHEBI:58349"/>
        <dbReference type="ChEBI" id="CHEBI:68483"/>
        <dbReference type="ChEBI" id="CHEBI:70757"/>
        <dbReference type="EC" id="1.3.1.98"/>
    </reaction>
</comment>
<evidence type="ECO:0000256" key="15">
    <source>
        <dbReference type="ARBA" id="ARBA00048914"/>
    </source>
</evidence>
<dbReference type="GO" id="GO:0008762">
    <property type="term" value="F:UDP-N-acetylmuramate dehydrogenase activity"/>
    <property type="evidence" value="ECO:0007669"/>
    <property type="project" value="UniProtKB-UniRule"/>
</dbReference>
<keyword evidence="7 16" id="KW-0285">Flavoprotein</keyword>
<gene>
    <name evidence="16 18" type="primary">murB</name>
    <name evidence="18" type="ORF">ANASTE_01598</name>
</gene>
<dbReference type="RefSeq" id="WP_007050364.1">
    <property type="nucleotide sequence ID" value="NZ_DS560019.1"/>
</dbReference>
<dbReference type="SUPFAM" id="SSF56194">
    <property type="entry name" value="Uridine diphospho-N-Acetylenolpyruvylglucosamine reductase, MurB, C-terminal domain"/>
    <property type="match status" value="1"/>
</dbReference>
<keyword evidence="13 16" id="KW-0131">Cell cycle</keyword>
<keyword evidence="14 16" id="KW-0961">Cell wall biogenesis/degradation</keyword>
<dbReference type="GeneID" id="98000674"/>
<evidence type="ECO:0000256" key="6">
    <source>
        <dbReference type="ARBA" id="ARBA00022618"/>
    </source>
</evidence>
<dbReference type="InterPro" id="IPR036635">
    <property type="entry name" value="MurB_C_sf"/>
</dbReference>
<keyword evidence="9 16" id="KW-0521">NADP</keyword>
<dbReference type="PROSITE" id="PS51387">
    <property type="entry name" value="FAD_PCMH"/>
    <property type="match status" value="1"/>
</dbReference>
<evidence type="ECO:0000313" key="19">
    <source>
        <dbReference type="Proteomes" id="UP000005178"/>
    </source>
</evidence>
<accession>B1C8I4</accession>
<dbReference type="Proteomes" id="UP000005178">
    <property type="component" value="Unassembled WGS sequence"/>
</dbReference>
<dbReference type="InterPro" id="IPR016167">
    <property type="entry name" value="FAD-bd_PCMH_sub1"/>
</dbReference>
<dbReference type="Gene3D" id="3.30.43.10">
    <property type="entry name" value="Uridine Diphospho-n-acetylenolpyruvylglucosamine Reductase, domain 2"/>
    <property type="match status" value="1"/>
</dbReference>
<organism evidence="18 19">
    <name type="scientific">Anaerofustis stercorihominis DSM 17244</name>
    <dbReference type="NCBI Taxonomy" id="445971"/>
    <lineage>
        <taxon>Bacteria</taxon>
        <taxon>Bacillati</taxon>
        <taxon>Bacillota</taxon>
        <taxon>Clostridia</taxon>
        <taxon>Eubacteriales</taxon>
        <taxon>Eubacteriaceae</taxon>
        <taxon>Anaerofustis</taxon>
    </lineage>
</organism>
<dbReference type="PANTHER" id="PTHR21071:SF4">
    <property type="entry name" value="UDP-N-ACETYLENOLPYRUVOYLGLUCOSAMINE REDUCTASE"/>
    <property type="match status" value="1"/>
</dbReference>
<dbReference type="GO" id="GO:0009252">
    <property type="term" value="P:peptidoglycan biosynthetic process"/>
    <property type="evidence" value="ECO:0007669"/>
    <property type="project" value="UniProtKB-UniRule"/>
</dbReference>
<protein>
    <recommendedName>
        <fullName evidence="16">UDP-N-acetylenolpyruvoylglucosamine reductase</fullName>
        <ecNumber evidence="16">1.3.1.98</ecNumber>
    </recommendedName>
    <alternativeName>
        <fullName evidence="16">UDP-N-acetylmuramate dehydrogenase</fullName>
    </alternativeName>
</protein>
<comment type="similarity">
    <text evidence="16">Belongs to the MurB family.</text>
</comment>
<evidence type="ECO:0000313" key="18">
    <source>
        <dbReference type="EMBL" id="EDS71894.1"/>
    </source>
</evidence>
<dbReference type="HAMAP" id="MF_00037">
    <property type="entry name" value="MurB"/>
    <property type="match status" value="1"/>
</dbReference>
<dbReference type="Pfam" id="PF01565">
    <property type="entry name" value="FAD_binding_4"/>
    <property type="match status" value="1"/>
</dbReference>